<dbReference type="InterPro" id="IPR013424">
    <property type="entry name" value="Ice-binding_C"/>
</dbReference>
<keyword evidence="4" id="KW-1185">Reference proteome</keyword>
<dbReference type="NCBIfam" id="TIGR02595">
    <property type="entry name" value="PEP_CTERM"/>
    <property type="match status" value="1"/>
</dbReference>
<dbReference type="RefSeq" id="WP_310374033.1">
    <property type="nucleotide sequence ID" value="NZ_JAVDXT010000002.1"/>
</dbReference>
<dbReference type="Pfam" id="PF07589">
    <property type="entry name" value="PEP-CTERM"/>
    <property type="match status" value="1"/>
</dbReference>
<dbReference type="EMBL" id="JAVDXT010000002">
    <property type="protein sequence ID" value="MDR7378139.1"/>
    <property type="molecule type" value="Genomic_DNA"/>
</dbReference>
<organism evidence="3 4">
    <name type="scientific">Rhodoferax ferrireducens</name>
    <dbReference type="NCBI Taxonomy" id="192843"/>
    <lineage>
        <taxon>Bacteria</taxon>
        <taxon>Pseudomonadati</taxon>
        <taxon>Pseudomonadota</taxon>
        <taxon>Betaproteobacteria</taxon>
        <taxon>Burkholderiales</taxon>
        <taxon>Comamonadaceae</taxon>
        <taxon>Rhodoferax</taxon>
    </lineage>
</organism>
<gene>
    <name evidence="3" type="ORF">J2X19_002818</name>
</gene>
<keyword evidence="1" id="KW-0732">Signal</keyword>
<sequence>MKTLKFASKTLVALALCTGFAQASPLVTQWTVTDTATFVPASVLPSSNTYPFPVLSAGNTQLHWGDATQQSGLIITNSVAPILVPTGVLTSTVQITHDNFPIPAATPSNSLASVDILASLTLQSFAPSVGSTILGDITFGVRFLETPNGGTGGVCADGALVGSGGVNANGCADIFVISNNALNFPLFYDSDGATGGLDPEPYFVSFFADGFGTLSNAACLSAGAAIGCRGFETAENQSTTADFKILITSTPFTDVPEPGTLPLMGAALAVLGWLARRRTI</sequence>
<accession>A0ABU2CA24</accession>
<dbReference type="NCBIfam" id="NF038125">
    <property type="entry name" value="PEP_CTERM_THxN"/>
    <property type="match status" value="1"/>
</dbReference>
<feature type="domain" description="Ice-binding protein C-terminal" evidence="2">
    <location>
        <begin position="254"/>
        <end position="278"/>
    </location>
</feature>
<comment type="caution">
    <text evidence="3">The sequence shown here is derived from an EMBL/GenBank/DDBJ whole genome shotgun (WGS) entry which is preliminary data.</text>
</comment>
<evidence type="ECO:0000256" key="1">
    <source>
        <dbReference type="SAM" id="SignalP"/>
    </source>
</evidence>
<name>A0ABU2CA24_9BURK</name>
<evidence type="ECO:0000313" key="4">
    <source>
        <dbReference type="Proteomes" id="UP001180487"/>
    </source>
</evidence>
<reference evidence="3 4" key="1">
    <citation type="submission" date="2023-07" db="EMBL/GenBank/DDBJ databases">
        <title>Sorghum-associated microbial communities from plants grown in Nebraska, USA.</title>
        <authorList>
            <person name="Schachtman D."/>
        </authorList>
    </citation>
    <scope>NUCLEOTIDE SEQUENCE [LARGE SCALE GENOMIC DNA]</scope>
    <source>
        <strain evidence="3 4">BE313</strain>
    </source>
</reference>
<dbReference type="Proteomes" id="UP001180487">
    <property type="component" value="Unassembled WGS sequence"/>
</dbReference>
<feature type="chain" id="PRO_5047415085" description="Ice-binding protein C-terminal domain-containing protein" evidence="1">
    <location>
        <begin position="24"/>
        <end position="280"/>
    </location>
</feature>
<evidence type="ECO:0000259" key="2">
    <source>
        <dbReference type="Pfam" id="PF07589"/>
    </source>
</evidence>
<feature type="signal peptide" evidence="1">
    <location>
        <begin position="1"/>
        <end position="23"/>
    </location>
</feature>
<proteinExistence type="predicted"/>
<protein>
    <recommendedName>
        <fullName evidence="2">Ice-binding protein C-terminal domain-containing protein</fullName>
    </recommendedName>
</protein>
<evidence type="ECO:0000313" key="3">
    <source>
        <dbReference type="EMBL" id="MDR7378139.1"/>
    </source>
</evidence>